<evidence type="ECO:0000313" key="4">
    <source>
        <dbReference type="WBParaSite" id="TCLT_0000120901-mRNA-1"/>
    </source>
</evidence>
<evidence type="ECO:0000256" key="1">
    <source>
        <dbReference type="SAM" id="SignalP"/>
    </source>
</evidence>
<sequence length="108" mass="12445">MIFFVWSLVLSAVQFARRQRLLSVLNEYFISNHATNSVLICQPVQFLSCFSANIESHETSNCNLDTLRKANSEPCLPDASIPTLIYRTEEVEFLVKSSAVRDNKKWFR</sequence>
<dbReference type="STRING" id="103827.A0A0N5CM40"/>
<reference evidence="2 3" key="2">
    <citation type="submission" date="2018-11" db="EMBL/GenBank/DDBJ databases">
        <authorList>
            <consortium name="Pathogen Informatics"/>
        </authorList>
    </citation>
    <scope>NUCLEOTIDE SEQUENCE [LARGE SCALE GENOMIC DNA]</scope>
</reference>
<protein>
    <submittedName>
        <fullName evidence="4">Secreted protein</fullName>
    </submittedName>
</protein>
<dbReference type="EMBL" id="UYYF01000137">
    <property type="protein sequence ID" value="VDM96524.1"/>
    <property type="molecule type" value="Genomic_DNA"/>
</dbReference>
<proteinExistence type="predicted"/>
<evidence type="ECO:0000313" key="3">
    <source>
        <dbReference type="Proteomes" id="UP000276776"/>
    </source>
</evidence>
<keyword evidence="1" id="KW-0732">Signal</keyword>
<gene>
    <name evidence="2" type="ORF">TCLT_LOCUS1210</name>
</gene>
<dbReference type="WBParaSite" id="TCLT_0000120901-mRNA-1">
    <property type="protein sequence ID" value="TCLT_0000120901-mRNA-1"/>
    <property type="gene ID" value="TCLT_0000120901"/>
</dbReference>
<reference evidence="4" key="1">
    <citation type="submission" date="2017-02" db="UniProtKB">
        <authorList>
            <consortium name="WormBaseParasite"/>
        </authorList>
    </citation>
    <scope>IDENTIFICATION</scope>
</reference>
<evidence type="ECO:0000313" key="2">
    <source>
        <dbReference type="EMBL" id="VDM96524.1"/>
    </source>
</evidence>
<organism evidence="4">
    <name type="scientific">Thelazia callipaeda</name>
    <name type="common">Oriental eyeworm</name>
    <name type="synonym">Parasitic nematode</name>
    <dbReference type="NCBI Taxonomy" id="103827"/>
    <lineage>
        <taxon>Eukaryota</taxon>
        <taxon>Metazoa</taxon>
        <taxon>Ecdysozoa</taxon>
        <taxon>Nematoda</taxon>
        <taxon>Chromadorea</taxon>
        <taxon>Rhabditida</taxon>
        <taxon>Spirurina</taxon>
        <taxon>Spiruromorpha</taxon>
        <taxon>Thelazioidea</taxon>
        <taxon>Thelaziidae</taxon>
        <taxon>Thelazia</taxon>
    </lineage>
</organism>
<dbReference type="OrthoDB" id="5866061at2759"/>
<accession>A0A0N5CM40</accession>
<dbReference type="Proteomes" id="UP000276776">
    <property type="component" value="Unassembled WGS sequence"/>
</dbReference>
<name>A0A0N5CM40_THECL</name>
<feature type="signal peptide" evidence="1">
    <location>
        <begin position="1"/>
        <end position="18"/>
    </location>
</feature>
<feature type="chain" id="PRO_5043126228" evidence="1">
    <location>
        <begin position="19"/>
        <end position="108"/>
    </location>
</feature>
<dbReference type="AlphaFoldDB" id="A0A0N5CM40"/>
<keyword evidence="3" id="KW-1185">Reference proteome</keyword>